<proteinExistence type="predicted"/>
<dbReference type="NCBIfam" id="TIGR02595">
    <property type="entry name" value="PEP_CTERM"/>
    <property type="match status" value="1"/>
</dbReference>
<keyword evidence="1" id="KW-0732">Signal</keyword>
<organism evidence="2 3">
    <name type="scientific">Luteolibacter ambystomatis</name>
    <dbReference type="NCBI Taxonomy" id="2824561"/>
    <lineage>
        <taxon>Bacteria</taxon>
        <taxon>Pseudomonadati</taxon>
        <taxon>Verrucomicrobiota</taxon>
        <taxon>Verrucomicrobiia</taxon>
        <taxon>Verrucomicrobiales</taxon>
        <taxon>Verrucomicrobiaceae</taxon>
        <taxon>Luteolibacter</taxon>
    </lineage>
</organism>
<sequence>MKNISLAGLLCRRALVLLALTPAAMAATVFTENFSSTTLVDKPNSYLGGYYGNPVNFGEWARSGPTISLSSGTLQVSSDSGYRGAAILLSPSLFPSAGAYTLSFDVVSYTGDANDTATVAVWQGSGYDMSRSSGNALILHTQTGQLQALGSASSSMLVSGSYNAAATGVTLDFNYDGVSTVALFFGATTGGYPFPTVRYDNISVTSKAVSAVPEPSAVAILALPLGLALWRRNRRA</sequence>
<dbReference type="KEGG" id="lamb:KBB96_18875"/>
<gene>
    <name evidence="2" type="ORF">KBB96_18875</name>
</gene>
<dbReference type="RefSeq" id="WP_211631050.1">
    <property type="nucleotide sequence ID" value="NZ_CP073100.1"/>
</dbReference>
<dbReference type="EMBL" id="CP073100">
    <property type="protein sequence ID" value="QUE50911.1"/>
    <property type="molecule type" value="Genomic_DNA"/>
</dbReference>
<evidence type="ECO:0000313" key="3">
    <source>
        <dbReference type="Proteomes" id="UP000676169"/>
    </source>
</evidence>
<evidence type="ECO:0000256" key="1">
    <source>
        <dbReference type="SAM" id="SignalP"/>
    </source>
</evidence>
<dbReference type="InterPro" id="IPR013424">
    <property type="entry name" value="Ice-binding_C"/>
</dbReference>
<reference evidence="2" key="1">
    <citation type="submission" date="2021-04" db="EMBL/GenBank/DDBJ databases">
        <title>Luteolibacter sp. 32A isolated from the skin of an Anderson's salamander (Ambystoma andersonii).</title>
        <authorList>
            <person name="Spergser J."/>
            <person name="Busse H.-J."/>
        </authorList>
    </citation>
    <scope>NUCLEOTIDE SEQUENCE</scope>
    <source>
        <strain evidence="2">32A</strain>
    </source>
</reference>
<dbReference type="AlphaFoldDB" id="A0A975IYY8"/>
<keyword evidence="3" id="KW-1185">Reference proteome</keyword>
<feature type="chain" id="PRO_5036847217" evidence="1">
    <location>
        <begin position="27"/>
        <end position="236"/>
    </location>
</feature>
<name>A0A975IYY8_9BACT</name>
<feature type="signal peptide" evidence="1">
    <location>
        <begin position="1"/>
        <end position="26"/>
    </location>
</feature>
<evidence type="ECO:0000313" key="2">
    <source>
        <dbReference type="EMBL" id="QUE50911.1"/>
    </source>
</evidence>
<dbReference type="Proteomes" id="UP000676169">
    <property type="component" value="Chromosome"/>
</dbReference>
<protein>
    <submittedName>
        <fullName evidence="2">PEP-CTERM sorting domain-containing protein</fullName>
    </submittedName>
</protein>
<accession>A0A975IYY8</accession>